<organism evidence="2 3">
    <name type="scientific">Armillaria gallica</name>
    <name type="common">Bulbous honey fungus</name>
    <name type="synonym">Armillaria bulbosa</name>
    <dbReference type="NCBI Taxonomy" id="47427"/>
    <lineage>
        <taxon>Eukaryota</taxon>
        <taxon>Fungi</taxon>
        <taxon>Dikarya</taxon>
        <taxon>Basidiomycota</taxon>
        <taxon>Agaricomycotina</taxon>
        <taxon>Agaricomycetes</taxon>
        <taxon>Agaricomycetidae</taxon>
        <taxon>Agaricales</taxon>
        <taxon>Marasmiineae</taxon>
        <taxon>Physalacriaceae</taxon>
        <taxon>Armillaria</taxon>
    </lineage>
</organism>
<dbReference type="OrthoDB" id="2506773at2759"/>
<keyword evidence="3" id="KW-1185">Reference proteome</keyword>
<dbReference type="InParanoid" id="A0A2H3E9S3"/>
<dbReference type="EMBL" id="KZ293647">
    <property type="protein sequence ID" value="PBK99918.1"/>
    <property type="molecule type" value="Genomic_DNA"/>
</dbReference>
<sequence>MFRIPLTRRSACAGPEHTDDSSPISKARHPHVRATSKIKPSPFHPLVLADEWVTAWCSPYSDVVDNKLSALVPIHVLERWHGVMANSVTEDARKNYGAVPESLHVPASEPLLALFISEMGAGKVQASTVDSWLSGLALWHDVQGAYWYSGRILSRTKQGATAMAPPSTKPPHLPVTEKHIASLRSHLDLNDPFDAAVWAVTTIAWHGCTCLGELLPSRLKPFNTSHNVYRDWISLTSTNDDSDPIHALQNHLKINNDLPLEAPLFAYSLGSSLWDKLSKESFLARCSQIWALDDLDAASGHSFQIVDPWVSSKAFLLYWHKVEEILPLFIGDAMDKFTSIKTTVSHLASL</sequence>
<dbReference type="STRING" id="47427.A0A2H3E9S3"/>
<name>A0A2H3E9S3_ARMGA</name>
<evidence type="ECO:0000313" key="3">
    <source>
        <dbReference type="Proteomes" id="UP000217790"/>
    </source>
</evidence>
<feature type="compositionally biased region" description="Basic residues" evidence="1">
    <location>
        <begin position="26"/>
        <end position="36"/>
    </location>
</feature>
<dbReference type="Proteomes" id="UP000217790">
    <property type="component" value="Unassembled WGS sequence"/>
</dbReference>
<protein>
    <submittedName>
        <fullName evidence="2">Uncharacterized protein</fullName>
    </submittedName>
</protein>
<evidence type="ECO:0000313" key="2">
    <source>
        <dbReference type="EMBL" id="PBK99918.1"/>
    </source>
</evidence>
<gene>
    <name evidence="2" type="ORF">ARMGADRAFT_1043926</name>
</gene>
<proteinExistence type="predicted"/>
<accession>A0A2H3E9S3</accession>
<feature type="region of interest" description="Disordered" evidence="1">
    <location>
        <begin position="1"/>
        <end position="36"/>
    </location>
</feature>
<evidence type="ECO:0000256" key="1">
    <source>
        <dbReference type="SAM" id="MobiDB-lite"/>
    </source>
</evidence>
<dbReference type="OMA" id="HQMINAG"/>
<reference evidence="3" key="1">
    <citation type="journal article" date="2017" name="Nat. Ecol. Evol.">
        <title>Genome expansion and lineage-specific genetic innovations in the forest pathogenic fungi Armillaria.</title>
        <authorList>
            <person name="Sipos G."/>
            <person name="Prasanna A.N."/>
            <person name="Walter M.C."/>
            <person name="O'Connor E."/>
            <person name="Balint B."/>
            <person name="Krizsan K."/>
            <person name="Kiss B."/>
            <person name="Hess J."/>
            <person name="Varga T."/>
            <person name="Slot J."/>
            <person name="Riley R."/>
            <person name="Boka B."/>
            <person name="Rigling D."/>
            <person name="Barry K."/>
            <person name="Lee J."/>
            <person name="Mihaltcheva S."/>
            <person name="LaButti K."/>
            <person name="Lipzen A."/>
            <person name="Waldron R."/>
            <person name="Moloney N.M."/>
            <person name="Sperisen C."/>
            <person name="Kredics L."/>
            <person name="Vagvoelgyi C."/>
            <person name="Patrignani A."/>
            <person name="Fitzpatrick D."/>
            <person name="Nagy I."/>
            <person name="Doyle S."/>
            <person name="Anderson J.B."/>
            <person name="Grigoriev I.V."/>
            <person name="Gueldener U."/>
            <person name="Muensterkoetter M."/>
            <person name="Nagy L.G."/>
        </authorList>
    </citation>
    <scope>NUCLEOTIDE SEQUENCE [LARGE SCALE GENOMIC DNA]</scope>
    <source>
        <strain evidence="3">Ar21-2</strain>
    </source>
</reference>
<dbReference type="AlphaFoldDB" id="A0A2H3E9S3"/>